<gene>
    <name evidence="2" type="ORF">TrCOL_g6179</name>
</gene>
<accession>A0A9W7G137</accession>
<sequence>MRFGVGPRLGAGMCAMRESSPLVLKTIFAAFLALRTLSLSKSGISFDDLIHRGFNYDESYLSFDDVHNYRTIIPSVGSPPPFERVVVCIGGFGDSPSSFDPLVERLKSEPGVCVTLPPTPGWDRWDGFKKARQLSYVDWKIACRRAICEANALGEEVVLIAHSTGATVALACLLGEEDGQGVDRVVFTGANLGPAVSDRKTKALLTSRLGKFLTYLKPVVRKKLREGKPADVSNEHFWEHGFYLSSIPTNAVREMWLLMDEVLEQEKPLHSRVKAITIINGELDKSVCPISESLNVVSSKIGSAAPCKLKAVVVKEAGHSILFEKEATGAVDMVVKEVMSGRQPARTFFSGDE</sequence>
<evidence type="ECO:0000313" key="2">
    <source>
        <dbReference type="EMBL" id="GMI27014.1"/>
    </source>
</evidence>
<reference evidence="3" key="1">
    <citation type="journal article" date="2023" name="Commun. Biol.">
        <title>Genome analysis of Parmales, the sister group of diatoms, reveals the evolutionary specialization of diatoms from phago-mixotrophs to photoautotrophs.</title>
        <authorList>
            <person name="Ban H."/>
            <person name="Sato S."/>
            <person name="Yoshikawa S."/>
            <person name="Yamada K."/>
            <person name="Nakamura Y."/>
            <person name="Ichinomiya M."/>
            <person name="Sato N."/>
            <person name="Blanc-Mathieu R."/>
            <person name="Endo H."/>
            <person name="Kuwata A."/>
            <person name="Ogata H."/>
        </authorList>
    </citation>
    <scope>NUCLEOTIDE SEQUENCE [LARGE SCALE GENOMIC DNA]</scope>
</reference>
<evidence type="ECO:0000313" key="3">
    <source>
        <dbReference type="Proteomes" id="UP001165065"/>
    </source>
</evidence>
<dbReference type="Gene3D" id="3.40.50.1820">
    <property type="entry name" value="alpha/beta hydrolase"/>
    <property type="match status" value="1"/>
</dbReference>
<dbReference type="OrthoDB" id="199520at2759"/>
<proteinExistence type="predicted"/>
<feature type="domain" description="AB hydrolase-1" evidence="1">
    <location>
        <begin position="86"/>
        <end position="324"/>
    </location>
</feature>
<comment type="caution">
    <text evidence="2">The sequence shown here is derived from an EMBL/GenBank/DDBJ whole genome shotgun (WGS) entry which is preliminary data.</text>
</comment>
<dbReference type="InterPro" id="IPR050266">
    <property type="entry name" value="AB_hydrolase_sf"/>
</dbReference>
<dbReference type="InterPro" id="IPR000073">
    <property type="entry name" value="AB_hydrolase_1"/>
</dbReference>
<dbReference type="PANTHER" id="PTHR43798">
    <property type="entry name" value="MONOACYLGLYCEROL LIPASE"/>
    <property type="match status" value="1"/>
</dbReference>
<dbReference type="Pfam" id="PF12697">
    <property type="entry name" value="Abhydrolase_6"/>
    <property type="match status" value="1"/>
</dbReference>
<dbReference type="SUPFAM" id="SSF53474">
    <property type="entry name" value="alpha/beta-Hydrolases"/>
    <property type="match status" value="1"/>
</dbReference>
<name>A0A9W7G137_9STRA</name>
<dbReference type="Proteomes" id="UP001165065">
    <property type="component" value="Unassembled WGS sequence"/>
</dbReference>
<keyword evidence="3" id="KW-1185">Reference proteome</keyword>
<dbReference type="PANTHER" id="PTHR43798:SF33">
    <property type="entry name" value="HYDROLASE, PUTATIVE (AFU_ORTHOLOGUE AFUA_2G14860)-RELATED"/>
    <property type="match status" value="1"/>
</dbReference>
<dbReference type="InterPro" id="IPR029058">
    <property type="entry name" value="AB_hydrolase_fold"/>
</dbReference>
<dbReference type="EMBL" id="BRYA01000638">
    <property type="protein sequence ID" value="GMI27014.1"/>
    <property type="molecule type" value="Genomic_DNA"/>
</dbReference>
<protein>
    <recommendedName>
        <fullName evidence="1">AB hydrolase-1 domain-containing protein</fullName>
    </recommendedName>
</protein>
<dbReference type="GO" id="GO:0016020">
    <property type="term" value="C:membrane"/>
    <property type="evidence" value="ECO:0007669"/>
    <property type="project" value="TreeGrafter"/>
</dbReference>
<dbReference type="AlphaFoldDB" id="A0A9W7G137"/>
<evidence type="ECO:0000259" key="1">
    <source>
        <dbReference type="Pfam" id="PF12697"/>
    </source>
</evidence>
<organism evidence="2 3">
    <name type="scientific">Triparma columacea</name>
    <dbReference type="NCBI Taxonomy" id="722753"/>
    <lineage>
        <taxon>Eukaryota</taxon>
        <taxon>Sar</taxon>
        <taxon>Stramenopiles</taxon>
        <taxon>Ochrophyta</taxon>
        <taxon>Bolidophyceae</taxon>
        <taxon>Parmales</taxon>
        <taxon>Triparmaceae</taxon>
        <taxon>Triparma</taxon>
    </lineage>
</organism>